<feature type="domain" description="DeoR-like transcriptional repressor C-terminal sensor" evidence="2">
    <location>
        <begin position="2"/>
        <end position="73"/>
    </location>
</feature>
<evidence type="ECO:0000313" key="3">
    <source>
        <dbReference type="EMBL" id="MZL62702.1"/>
    </source>
</evidence>
<accession>A0A6L8TFQ0</accession>
<organism evidence="3 6">
    <name type="scientific">Blautia massiliensis</name>
    <name type="common">ex Durand et al. 2017</name>
    <dbReference type="NCBI Taxonomy" id="1737424"/>
    <lineage>
        <taxon>Bacteria</taxon>
        <taxon>Bacillati</taxon>
        <taxon>Bacillota</taxon>
        <taxon>Clostridia</taxon>
        <taxon>Lachnospirales</taxon>
        <taxon>Lachnospiraceae</taxon>
        <taxon>Blautia</taxon>
    </lineage>
</organism>
<dbReference type="PANTHER" id="PTHR30363">
    <property type="entry name" value="HTH-TYPE TRANSCRIPTIONAL REGULATOR SRLR-RELATED"/>
    <property type="match status" value="1"/>
</dbReference>
<sequence length="92" mass="10498">MSRFHYDKAFFGASAVDASFGASATREIEAAVKRCVYANAEESYLLADHTKFGKKNLIKYNDVSEYQLIFTDEELETEQKNKVIRQGGRFCE</sequence>
<evidence type="ECO:0000259" key="2">
    <source>
        <dbReference type="Pfam" id="PF00455"/>
    </source>
</evidence>
<evidence type="ECO:0000313" key="6">
    <source>
        <dbReference type="Proteomes" id="UP000473323"/>
    </source>
</evidence>
<dbReference type="AlphaFoldDB" id="A0A6L8TFQ0"/>
<proteinExistence type="predicted"/>
<name>A0A6L8TFQ0_9FIRM</name>
<evidence type="ECO:0000313" key="5">
    <source>
        <dbReference type="Proteomes" id="UP000452293"/>
    </source>
</evidence>
<dbReference type="SUPFAM" id="SSF100950">
    <property type="entry name" value="NagB/RpiA/CoA transferase-like"/>
    <property type="match status" value="1"/>
</dbReference>
<dbReference type="InterPro" id="IPR014036">
    <property type="entry name" value="DeoR-like_C"/>
</dbReference>
<comment type="caution">
    <text evidence="3">The sequence shown here is derived from an EMBL/GenBank/DDBJ whole genome shotgun (WGS) entry which is preliminary data.</text>
</comment>
<keyword evidence="1" id="KW-0678">Repressor</keyword>
<reference evidence="5 6" key="1">
    <citation type="journal article" date="2019" name="Nat. Med.">
        <title>A library of human gut bacterial isolates paired with longitudinal multiomics data enables mechanistic microbiome research.</title>
        <authorList>
            <person name="Poyet M."/>
            <person name="Groussin M."/>
            <person name="Gibbons S.M."/>
            <person name="Avila-Pacheco J."/>
            <person name="Jiang X."/>
            <person name="Kearney S.M."/>
            <person name="Perrotta A.R."/>
            <person name="Berdy B."/>
            <person name="Zhao S."/>
            <person name="Lieberman T.D."/>
            <person name="Swanson P.K."/>
            <person name="Smith M."/>
            <person name="Roesemann S."/>
            <person name="Alexander J.E."/>
            <person name="Rich S.A."/>
            <person name="Livny J."/>
            <person name="Vlamakis H."/>
            <person name="Clish C."/>
            <person name="Bullock K."/>
            <person name="Deik A."/>
            <person name="Scott J."/>
            <person name="Pierce K.A."/>
            <person name="Xavier R.J."/>
            <person name="Alm E.J."/>
        </authorList>
    </citation>
    <scope>NUCLEOTIDE SEQUENCE [LARGE SCALE GENOMIC DNA]</scope>
    <source>
        <strain evidence="4 5">BIOML-A1</strain>
        <strain evidence="3 6">BIOML-A4</strain>
    </source>
</reference>
<dbReference type="Pfam" id="PF00455">
    <property type="entry name" value="DeoRC"/>
    <property type="match status" value="1"/>
</dbReference>
<gene>
    <name evidence="3" type="ORF">GT694_11740</name>
    <name evidence="4" type="ORF">GT718_10710</name>
</gene>
<dbReference type="PANTHER" id="PTHR30363:SF4">
    <property type="entry name" value="GLYCEROL-3-PHOSPHATE REGULON REPRESSOR"/>
    <property type="match status" value="1"/>
</dbReference>
<evidence type="ECO:0000256" key="1">
    <source>
        <dbReference type="ARBA" id="ARBA00022491"/>
    </source>
</evidence>
<dbReference type="Proteomes" id="UP000473323">
    <property type="component" value="Unassembled WGS sequence"/>
</dbReference>
<dbReference type="EMBL" id="WWVW01000018">
    <property type="protein sequence ID" value="MZL77825.1"/>
    <property type="molecule type" value="Genomic_DNA"/>
</dbReference>
<dbReference type="InterPro" id="IPR050313">
    <property type="entry name" value="Carb_Metab_HTH_regulators"/>
</dbReference>
<dbReference type="Proteomes" id="UP000452293">
    <property type="component" value="Unassembled WGS sequence"/>
</dbReference>
<dbReference type="RefSeq" id="WP_092070922.1">
    <property type="nucleotide sequence ID" value="NZ_JACOGH010000018.1"/>
</dbReference>
<dbReference type="InterPro" id="IPR037171">
    <property type="entry name" value="NagB/RpiA_transferase-like"/>
</dbReference>
<dbReference type="EMBL" id="WWVT01000017">
    <property type="protein sequence ID" value="MZL62702.1"/>
    <property type="molecule type" value="Genomic_DNA"/>
</dbReference>
<protein>
    <recommendedName>
        <fullName evidence="2">DeoR-like transcriptional repressor C-terminal sensor domain-containing protein</fullName>
    </recommendedName>
</protein>
<keyword evidence="5" id="KW-1185">Reference proteome</keyword>
<evidence type="ECO:0000313" key="4">
    <source>
        <dbReference type="EMBL" id="MZL77825.1"/>
    </source>
</evidence>